<dbReference type="InterPro" id="IPR011701">
    <property type="entry name" value="MFS"/>
</dbReference>
<feature type="region of interest" description="Disordered" evidence="8">
    <location>
        <begin position="31"/>
        <end position="55"/>
    </location>
</feature>
<comment type="subcellular location">
    <subcellularLocation>
        <location evidence="1">Membrane</location>
        <topology evidence="1">Multi-pass membrane protein</topology>
    </subcellularLocation>
</comment>
<dbReference type="PANTHER" id="PTHR23501:SF187">
    <property type="entry name" value="MAJOR FACILITATOR SUPERFAMILY (MFS) PROFILE DOMAIN-CONTAINING PROTEIN"/>
    <property type="match status" value="1"/>
</dbReference>
<dbReference type="CDD" id="cd17502">
    <property type="entry name" value="MFS_Azr1_MDR_like"/>
    <property type="match status" value="1"/>
</dbReference>
<dbReference type="GO" id="GO:0022857">
    <property type="term" value="F:transmembrane transporter activity"/>
    <property type="evidence" value="ECO:0007669"/>
    <property type="project" value="InterPro"/>
</dbReference>
<feature type="compositionally biased region" description="Basic and acidic residues" evidence="8">
    <location>
        <begin position="571"/>
        <end position="607"/>
    </location>
</feature>
<dbReference type="GeneID" id="85315742"/>
<evidence type="ECO:0000256" key="2">
    <source>
        <dbReference type="ARBA" id="ARBA00007520"/>
    </source>
</evidence>
<keyword evidence="5 9" id="KW-1133">Transmembrane helix</keyword>
<gene>
    <name evidence="11" type="ORF">QBC33DRAFT_613732</name>
</gene>
<dbReference type="InterPro" id="IPR020846">
    <property type="entry name" value="MFS_dom"/>
</dbReference>
<protein>
    <submittedName>
        <fullName evidence="11">Major facilitator superfamily domain-containing protein</fullName>
    </submittedName>
</protein>
<evidence type="ECO:0000313" key="11">
    <source>
        <dbReference type="EMBL" id="KAK1763480.1"/>
    </source>
</evidence>
<evidence type="ECO:0000256" key="4">
    <source>
        <dbReference type="ARBA" id="ARBA00022692"/>
    </source>
</evidence>
<dbReference type="InterPro" id="IPR036259">
    <property type="entry name" value="MFS_trans_sf"/>
</dbReference>
<dbReference type="PANTHER" id="PTHR23501">
    <property type="entry name" value="MAJOR FACILITATOR SUPERFAMILY"/>
    <property type="match status" value="1"/>
</dbReference>
<feature type="transmembrane region" description="Helical" evidence="9">
    <location>
        <begin position="260"/>
        <end position="279"/>
    </location>
</feature>
<comment type="caution">
    <text evidence="11">The sequence shown here is derived from an EMBL/GenBank/DDBJ whole genome shotgun (WGS) entry which is preliminary data.</text>
</comment>
<evidence type="ECO:0000256" key="9">
    <source>
        <dbReference type="SAM" id="Phobius"/>
    </source>
</evidence>
<dbReference type="Proteomes" id="UP001244011">
    <property type="component" value="Unassembled WGS sequence"/>
</dbReference>
<dbReference type="SUPFAM" id="SSF103473">
    <property type="entry name" value="MFS general substrate transporter"/>
    <property type="match status" value="1"/>
</dbReference>
<evidence type="ECO:0000256" key="5">
    <source>
        <dbReference type="ARBA" id="ARBA00022989"/>
    </source>
</evidence>
<dbReference type="PROSITE" id="PS00216">
    <property type="entry name" value="SUGAR_TRANSPORT_1"/>
    <property type="match status" value="1"/>
</dbReference>
<accession>A0AAJ0BSI3</accession>
<feature type="transmembrane region" description="Helical" evidence="9">
    <location>
        <begin position="291"/>
        <end position="308"/>
    </location>
</feature>
<evidence type="ECO:0000259" key="10">
    <source>
        <dbReference type="PROSITE" id="PS50850"/>
    </source>
</evidence>
<keyword evidence="7" id="KW-0325">Glycoprotein</keyword>
<feature type="transmembrane region" description="Helical" evidence="9">
    <location>
        <begin position="454"/>
        <end position="480"/>
    </location>
</feature>
<keyword evidence="3" id="KW-0813">Transport</keyword>
<evidence type="ECO:0000256" key="8">
    <source>
        <dbReference type="SAM" id="MobiDB-lite"/>
    </source>
</evidence>
<evidence type="ECO:0000256" key="7">
    <source>
        <dbReference type="ARBA" id="ARBA00023180"/>
    </source>
</evidence>
<feature type="transmembrane region" description="Helical" evidence="9">
    <location>
        <begin position="368"/>
        <end position="388"/>
    </location>
</feature>
<proteinExistence type="inferred from homology"/>
<feature type="transmembrane region" description="Helical" evidence="9">
    <location>
        <begin position="329"/>
        <end position="348"/>
    </location>
</feature>
<organism evidence="11 12">
    <name type="scientific">Phialemonium atrogriseum</name>
    <dbReference type="NCBI Taxonomy" id="1093897"/>
    <lineage>
        <taxon>Eukaryota</taxon>
        <taxon>Fungi</taxon>
        <taxon>Dikarya</taxon>
        <taxon>Ascomycota</taxon>
        <taxon>Pezizomycotina</taxon>
        <taxon>Sordariomycetes</taxon>
        <taxon>Sordariomycetidae</taxon>
        <taxon>Cephalothecales</taxon>
        <taxon>Cephalothecaceae</taxon>
        <taxon>Phialemonium</taxon>
    </lineage>
</organism>
<feature type="transmembrane region" description="Helical" evidence="9">
    <location>
        <begin position="395"/>
        <end position="412"/>
    </location>
</feature>
<evidence type="ECO:0000256" key="1">
    <source>
        <dbReference type="ARBA" id="ARBA00004141"/>
    </source>
</evidence>
<dbReference type="PROSITE" id="PS50850">
    <property type="entry name" value="MFS"/>
    <property type="match status" value="1"/>
</dbReference>
<feature type="domain" description="Major facilitator superfamily (MFS) profile" evidence="10">
    <location>
        <begin position="68"/>
        <end position="559"/>
    </location>
</feature>
<dbReference type="Gene3D" id="1.20.1720.10">
    <property type="entry name" value="Multidrug resistance protein D"/>
    <property type="match status" value="1"/>
</dbReference>
<dbReference type="InterPro" id="IPR005829">
    <property type="entry name" value="Sugar_transporter_CS"/>
</dbReference>
<dbReference type="PRINTS" id="PR01036">
    <property type="entry name" value="TCRTETB"/>
</dbReference>
<evidence type="ECO:0000313" key="12">
    <source>
        <dbReference type="Proteomes" id="UP001244011"/>
    </source>
</evidence>
<dbReference type="Pfam" id="PF07690">
    <property type="entry name" value="MFS_1"/>
    <property type="match status" value="1"/>
</dbReference>
<feature type="transmembrane region" description="Helical" evidence="9">
    <location>
        <begin position="191"/>
        <end position="209"/>
    </location>
</feature>
<dbReference type="Gene3D" id="1.20.1250.20">
    <property type="entry name" value="MFS general substrate transporter like domains"/>
    <property type="match status" value="1"/>
</dbReference>
<evidence type="ECO:0000256" key="6">
    <source>
        <dbReference type="ARBA" id="ARBA00023136"/>
    </source>
</evidence>
<evidence type="ECO:0000256" key="3">
    <source>
        <dbReference type="ARBA" id="ARBA00022448"/>
    </source>
</evidence>
<feature type="transmembrane region" description="Helical" evidence="9">
    <location>
        <begin position="221"/>
        <end position="240"/>
    </location>
</feature>
<comment type="similarity">
    <text evidence="2">Belongs to the major facilitator superfamily. TCR/Tet family.</text>
</comment>
<dbReference type="EMBL" id="MU839027">
    <property type="protein sequence ID" value="KAK1763480.1"/>
    <property type="molecule type" value="Genomic_DNA"/>
</dbReference>
<feature type="transmembrane region" description="Helical" evidence="9">
    <location>
        <begin position="531"/>
        <end position="553"/>
    </location>
</feature>
<dbReference type="RefSeq" id="XP_060279693.1">
    <property type="nucleotide sequence ID" value="XM_060432555.1"/>
</dbReference>
<dbReference type="GO" id="GO:0005886">
    <property type="term" value="C:plasma membrane"/>
    <property type="evidence" value="ECO:0007669"/>
    <property type="project" value="TreeGrafter"/>
</dbReference>
<feature type="transmembrane region" description="Helical" evidence="9">
    <location>
        <begin position="102"/>
        <end position="120"/>
    </location>
</feature>
<keyword evidence="12" id="KW-1185">Reference proteome</keyword>
<sequence length="607" mass="66288">MTVEFIPKAVGGFEGINDTYLAPKYLGQTSPMSDSAEARPPANPQKDAAAEEKQLNVPAKKGRRFWAIFPALMLTSMLAAVESTVTSTALPFIVHELDAGDLYIWFVNAYFLTSAAFLPLTGQLSDIFGRRWVFISVVAIFTLGSGISGGATSTMMLVVGRAVQGIGGGGINLFIELVISDLVPLRERGYYISLLFAVFTLGTAIGPFVGGILVERSSWRWVFYINLPIGGASLVLLILFLRVNYDRSTSLQTRLKRIDYVGNAILIGAVTSVLIALSWAGTRYPWSDFHILVPLILGIAGLVLFHVYEMAPWVVQPTLPEQIFKKRTPAAALVIAFINFMLLFWAIYFLPVYFQAVLGASSTQSGVWLLPTVLVEVPLSVVGGIIVSKTGRYRPLHFIAFAFMLLGFGLFARFDRHTSTAEWVVVQIIPAIGVGFMMSTNLPAVQADLPERDVAAATAAFAFMRAYGSIWGVAIPAAIFNARFAAEAHRIADDSVRGLLSNGRAYSFVTAKLLDGFAPATRDQVVEVFTLALRTTWLVSIAFSALAFLLVFVEKEIVLRTELETEFGLQQDDKKKPDVEDGANKRKTAENGELVGKREKPVSGESE</sequence>
<keyword evidence="4 9" id="KW-0812">Transmembrane</keyword>
<keyword evidence="6 9" id="KW-0472">Membrane</keyword>
<name>A0AAJ0BSI3_9PEZI</name>
<feature type="transmembrane region" description="Helical" evidence="9">
    <location>
        <begin position="158"/>
        <end position="179"/>
    </location>
</feature>
<reference evidence="11" key="1">
    <citation type="submission" date="2023-06" db="EMBL/GenBank/DDBJ databases">
        <title>Genome-scale phylogeny and comparative genomics of the fungal order Sordariales.</title>
        <authorList>
            <consortium name="Lawrence Berkeley National Laboratory"/>
            <person name="Hensen N."/>
            <person name="Bonometti L."/>
            <person name="Westerberg I."/>
            <person name="Brannstrom I.O."/>
            <person name="Guillou S."/>
            <person name="Cros-Aarteil S."/>
            <person name="Calhoun S."/>
            <person name="Haridas S."/>
            <person name="Kuo A."/>
            <person name="Mondo S."/>
            <person name="Pangilinan J."/>
            <person name="Riley R."/>
            <person name="Labutti K."/>
            <person name="Andreopoulos B."/>
            <person name="Lipzen A."/>
            <person name="Chen C."/>
            <person name="Yanf M."/>
            <person name="Daum C."/>
            <person name="Ng V."/>
            <person name="Clum A."/>
            <person name="Steindorff A."/>
            <person name="Ohm R."/>
            <person name="Martin F."/>
            <person name="Silar P."/>
            <person name="Natvig D."/>
            <person name="Lalanne C."/>
            <person name="Gautier V."/>
            <person name="Ament-Velasquez S.L."/>
            <person name="Kruys A."/>
            <person name="Hutchinson M.I."/>
            <person name="Powell A.J."/>
            <person name="Barry K."/>
            <person name="Miller A.N."/>
            <person name="Grigoriev I.V."/>
            <person name="Debuchy R."/>
            <person name="Gladieux P."/>
            <person name="Thoren M.H."/>
            <person name="Johannesson H."/>
        </authorList>
    </citation>
    <scope>NUCLEOTIDE SEQUENCE</scope>
    <source>
        <strain evidence="11">8032-3</strain>
    </source>
</reference>
<feature type="region of interest" description="Disordered" evidence="8">
    <location>
        <begin position="568"/>
        <end position="607"/>
    </location>
</feature>
<dbReference type="FunFam" id="1.20.1250.20:FF:000484">
    <property type="entry name" value="MFS general substrate transporter"/>
    <property type="match status" value="1"/>
</dbReference>
<dbReference type="AlphaFoldDB" id="A0AAJ0BSI3"/>
<feature type="transmembrane region" description="Helical" evidence="9">
    <location>
        <begin position="132"/>
        <end position="152"/>
    </location>
</feature>
<feature type="transmembrane region" description="Helical" evidence="9">
    <location>
        <begin position="65"/>
        <end position="90"/>
    </location>
</feature>
<feature type="transmembrane region" description="Helical" evidence="9">
    <location>
        <begin position="424"/>
        <end position="442"/>
    </location>
</feature>